<gene>
    <name evidence="9 11" type="primary">fcl</name>
    <name evidence="11" type="ORF">HG15A2_10250</name>
</gene>
<evidence type="ECO:0000256" key="9">
    <source>
        <dbReference type="HAMAP-Rule" id="MF_00956"/>
    </source>
</evidence>
<dbReference type="EMBL" id="CP036263">
    <property type="protein sequence ID" value="QDS97758.1"/>
    <property type="molecule type" value="Genomic_DNA"/>
</dbReference>
<dbReference type="KEGG" id="amob:HG15A2_10250"/>
<dbReference type="InterPro" id="IPR028614">
    <property type="entry name" value="GDP_fucose/colitose_synth"/>
</dbReference>
<dbReference type="Gene3D" id="3.40.50.720">
    <property type="entry name" value="NAD(P)-binding Rossmann-like Domain"/>
    <property type="match status" value="1"/>
</dbReference>
<evidence type="ECO:0000256" key="4">
    <source>
        <dbReference type="ARBA" id="ARBA00022857"/>
    </source>
</evidence>
<feature type="binding site" evidence="9">
    <location>
        <position position="151"/>
    </location>
    <ligand>
        <name>NADP(+)</name>
        <dbReference type="ChEBI" id="CHEBI:58349"/>
    </ligand>
</feature>
<dbReference type="GO" id="GO:0050577">
    <property type="term" value="F:GDP-L-fucose synthase activity"/>
    <property type="evidence" value="ECO:0007669"/>
    <property type="project" value="UniProtKB-UniRule"/>
</dbReference>
<dbReference type="Proteomes" id="UP000319852">
    <property type="component" value="Chromosome"/>
</dbReference>
<evidence type="ECO:0000256" key="7">
    <source>
        <dbReference type="ARBA" id="ARBA00023268"/>
    </source>
</evidence>
<proteinExistence type="inferred from homology"/>
<dbReference type="FunFam" id="3.40.50.720:FF:000101">
    <property type="entry name" value="GDP-L-fucose synthase"/>
    <property type="match status" value="1"/>
</dbReference>
<feature type="binding site" evidence="9">
    <location>
        <position position="198"/>
    </location>
    <ligand>
        <name>substrate</name>
    </ligand>
</feature>
<reference evidence="11 12" key="1">
    <citation type="submission" date="2019-02" db="EMBL/GenBank/DDBJ databases">
        <title>Deep-cultivation of Planctomycetes and their phenomic and genomic characterization uncovers novel biology.</title>
        <authorList>
            <person name="Wiegand S."/>
            <person name="Jogler M."/>
            <person name="Boedeker C."/>
            <person name="Pinto D."/>
            <person name="Vollmers J."/>
            <person name="Rivas-Marin E."/>
            <person name="Kohn T."/>
            <person name="Peeters S.H."/>
            <person name="Heuer A."/>
            <person name="Rast P."/>
            <person name="Oberbeckmann S."/>
            <person name="Bunk B."/>
            <person name="Jeske O."/>
            <person name="Meyerdierks A."/>
            <person name="Storesund J.E."/>
            <person name="Kallscheuer N."/>
            <person name="Luecker S."/>
            <person name="Lage O.M."/>
            <person name="Pohl T."/>
            <person name="Merkel B.J."/>
            <person name="Hornburger P."/>
            <person name="Mueller R.-W."/>
            <person name="Bruemmer F."/>
            <person name="Labrenz M."/>
            <person name="Spormann A.M."/>
            <person name="Op den Camp H."/>
            <person name="Overmann J."/>
            <person name="Amann R."/>
            <person name="Jetten M.S.M."/>
            <person name="Mascher T."/>
            <person name="Medema M.H."/>
            <person name="Devos D.P."/>
            <person name="Kaster A.-K."/>
            <person name="Ovreas L."/>
            <person name="Rohde M."/>
            <person name="Galperin M.Y."/>
            <person name="Jogler C."/>
        </authorList>
    </citation>
    <scope>NUCLEOTIDE SEQUENCE [LARGE SCALE GENOMIC DNA]</scope>
    <source>
        <strain evidence="11 12">HG15A2</strain>
    </source>
</reference>
<evidence type="ECO:0000256" key="1">
    <source>
        <dbReference type="ARBA" id="ARBA00004883"/>
    </source>
</evidence>
<feature type="domain" description="NAD-dependent epimerase/dehydratase" evidence="10">
    <location>
        <begin position="17"/>
        <end position="248"/>
    </location>
</feature>
<dbReference type="InterPro" id="IPR001509">
    <property type="entry name" value="Epimerase_deHydtase"/>
</dbReference>
<dbReference type="Gene3D" id="3.90.25.10">
    <property type="entry name" value="UDP-galactose 4-epimerase, domain 1"/>
    <property type="match status" value="1"/>
</dbReference>
<dbReference type="PANTHER" id="PTHR43238">
    <property type="entry name" value="GDP-L-FUCOSE SYNTHASE"/>
    <property type="match status" value="1"/>
</dbReference>
<feature type="binding site" evidence="9">
    <location>
        <begin position="174"/>
        <end position="177"/>
    </location>
    <ligand>
        <name>NADP(+)</name>
        <dbReference type="ChEBI" id="CHEBI:58349"/>
    </ligand>
</feature>
<evidence type="ECO:0000313" key="11">
    <source>
        <dbReference type="EMBL" id="QDS97758.1"/>
    </source>
</evidence>
<dbReference type="EC" id="1.1.1.271" evidence="3 9"/>
<organism evidence="11 12">
    <name type="scientific">Adhaeretor mobilis</name>
    <dbReference type="NCBI Taxonomy" id="1930276"/>
    <lineage>
        <taxon>Bacteria</taxon>
        <taxon>Pseudomonadati</taxon>
        <taxon>Planctomycetota</taxon>
        <taxon>Planctomycetia</taxon>
        <taxon>Pirellulales</taxon>
        <taxon>Lacipirellulaceae</taxon>
        <taxon>Adhaeretor</taxon>
    </lineage>
</organism>
<dbReference type="SUPFAM" id="SSF51735">
    <property type="entry name" value="NAD(P)-binding Rossmann-fold domains"/>
    <property type="match status" value="1"/>
</dbReference>
<keyword evidence="4 9" id="KW-0521">NADP</keyword>
<dbReference type="RefSeq" id="WP_218932333.1">
    <property type="nucleotide sequence ID" value="NZ_CP036263.1"/>
</dbReference>
<feature type="binding site" evidence="9">
    <location>
        <position position="280"/>
    </location>
    <ligand>
        <name>substrate</name>
    </ligand>
</feature>
<feature type="site" description="Important for catalytic activity" evidence="9">
    <location>
        <position position="118"/>
    </location>
</feature>
<feature type="site" description="Important for catalytic activity" evidence="9">
    <location>
        <position position="120"/>
    </location>
</feature>
<comment type="similarity">
    <text evidence="2 9">Belongs to the NAD(P)-dependent epimerase/dehydratase family. Fucose synthase subfamily.</text>
</comment>
<dbReference type="Pfam" id="PF01370">
    <property type="entry name" value="Epimerase"/>
    <property type="match status" value="1"/>
</dbReference>
<feature type="active site" description="Proton donor/acceptor" evidence="9">
    <location>
        <position position="147"/>
    </location>
</feature>
<dbReference type="CDD" id="cd05239">
    <property type="entry name" value="GDP_FS_SDR_e"/>
    <property type="match status" value="1"/>
</dbReference>
<dbReference type="GO" id="GO:0042351">
    <property type="term" value="P:'de novo' GDP-L-fucose biosynthetic process"/>
    <property type="evidence" value="ECO:0007669"/>
    <property type="project" value="UniProtKB-UniRule"/>
</dbReference>
<evidence type="ECO:0000259" key="10">
    <source>
        <dbReference type="Pfam" id="PF01370"/>
    </source>
</evidence>
<feature type="binding site" evidence="9">
    <location>
        <begin position="116"/>
        <end position="119"/>
    </location>
    <ligand>
        <name>NADP(+)</name>
        <dbReference type="ChEBI" id="CHEBI:58349"/>
    </ligand>
</feature>
<feature type="binding site" evidence="9">
    <location>
        <position position="213"/>
    </location>
    <ligand>
        <name>substrate</name>
    </ligand>
</feature>
<keyword evidence="12" id="KW-1185">Reference proteome</keyword>
<dbReference type="GO" id="GO:0016853">
    <property type="term" value="F:isomerase activity"/>
    <property type="evidence" value="ECO:0007669"/>
    <property type="project" value="UniProtKB-KW"/>
</dbReference>
<comment type="function">
    <text evidence="9">Catalyzes the two-step NADP-dependent conversion of GDP-4-dehydro-6-deoxy-D-mannose to GDP-fucose, involving an epimerase and a reductase reaction.</text>
</comment>
<dbReference type="GO" id="GO:0070401">
    <property type="term" value="F:NADP+ binding"/>
    <property type="evidence" value="ECO:0007669"/>
    <property type="project" value="UniProtKB-UniRule"/>
</dbReference>
<evidence type="ECO:0000256" key="2">
    <source>
        <dbReference type="ARBA" id="ARBA00005959"/>
    </source>
</evidence>
<dbReference type="PANTHER" id="PTHR43238:SF1">
    <property type="entry name" value="GDP-L-FUCOSE SYNTHASE"/>
    <property type="match status" value="1"/>
</dbReference>
<dbReference type="InterPro" id="IPR036291">
    <property type="entry name" value="NAD(P)-bd_dom_sf"/>
</dbReference>
<sequence length="330" mass="36416">MSPTPKSTSSLPTDAPVYVTGHRGMVGSAMVRCLEAAGFSKILTATRQEVDLRDQRAVNDWFATNKPAYVFHAAGTVGGIHANSSRPADFLYDNLMMHATVLHASWQIGVEKLLYLGSSCIYPRNCPQPIKEEYLLTGPLEVTNDAYAIAKIAGLKSCEAYRRQHDCNFISAMPTNLYGTNDNFDLKTSHVLPALIRKFHDCREAGGGEVSIWGTGSPMREFLHVDDLADACLFLMNNYNEAGIVNVGTGTDVTIRELAELIQEIVCPEAQLTFDTSMPDGTPRKLLDVSKLHNLGWHHKIELREGIARTYDWFQENLAAGAEIRGTAVR</sequence>
<keyword evidence="5 9" id="KW-0560">Oxidoreductase</keyword>
<comment type="pathway">
    <text evidence="1 9">Nucleotide-sugar biosynthesis; GDP-L-fucose biosynthesis via de novo pathway; GDP-L-fucose from GDP-alpha-D-mannose: step 2/2.</text>
</comment>
<comment type="catalytic activity">
    <reaction evidence="8 9">
        <text>GDP-beta-L-fucose + NADP(+) = GDP-4-dehydro-alpha-D-rhamnose + NADPH + H(+)</text>
        <dbReference type="Rhea" id="RHEA:18885"/>
        <dbReference type="ChEBI" id="CHEBI:15378"/>
        <dbReference type="ChEBI" id="CHEBI:57273"/>
        <dbReference type="ChEBI" id="CHEBI:57783"/>
        <dbReference type="ChEBI" id="CHEBI:57964"/>
        <dbReference type="ChEBI" id="CHEBI:58349"/>
        <dbReference type="EC" id="1.1.1.271"/>
    </reaction>
</comment>
<dbReference type="HAMAP" id="MF_00956">
    <property type="entry name" value="GDP_fucose_synth"/>
    <property type="match status" value="1"/>
</dbReference>
<keyword evidence="6 9" id="KW-0413">Isomerase</keyword>
<evidence type="ECO:0000256" key="8">
    <source>
        <dbReference type="ARBA" id="ARBA00051935"/>
    </source>
</evidence>
<dbReference type="UniPathway" id="UPA00128">
    <property type="reaction ID" value="UER00191"/>
</dbReference>
<name>A0A517MSA4_9BACT</name>
<keyword evidence="7 9" id="KW-0511">Multifunctional enzyme</keyword>
<feature type="binding site" evidence="9">
    <location>
        <position position="220"/>
    </location>
    <ligand>
        <name>substrate</name>
    </ligand>
</feature>
<feature type="binding site" evidence="9">
    <location>
        <begin position="21"/>
        <end position="27"/>
    </location>
    <ligand>
        <name>NADP(+)</name>
        <dbReference type="ChEBI" id="CHEBI:58349"/>
    </ligand>
</feature>
<accession>A0A517MSA4</accession>
<evidence type="ECO:0000256" key="3">
    <source>
        <dbReference type="ARBA" id="ARBA00012371"/>
    </source>
</evidence>
<evidence type="ECO:0000256" key="6">
    <source>
        <dbReference type="ARBA" id="ARBA00023235"/>
    </source>
</evidence>
<protein>
    <recommendedName>
        <fullName evidence="3 9">GDP-L-fucose synthase</fullName>
        <ecNumber evidence="3 9">1.1.1.271</ecNumber>
    </recommendedName>
    <alternativeName>
        <fullName evidence="9">GDP-4-keto-6-deoxy-D-mannose-3,5-epimerase-4-reductase</fullName>
    </alternativeName>
</protein>
<evidence type="ECO:0000313" key="12">
    <source>
        <dbReference type="Proteomes" id="UP000319852"/>
    </source>
</evidence>
<dbReference type="AlphaFoldDB" id="A0A517MSA4"/>
<feature type="binding site" evidence="9">
    <location>
        <position position="190"/>
    </location>
    <ligand>
        <name>NADP(+)</name>
        <dbReference type="ChEBI" id="CHEBI:58349"/>
    </ligand>
</feature>
<evidence type="ECO:0000256" key="5">
    <source>
        <dbReference type="ARBA" id="ARBA00023002"/>
    </source>
</evidence>